<evidence type="ECO:0000256" key="2">
    <source>
        <dbReference type="NCBIfam" id="TIGR00021"/>
    </source>
</evidence>
<dbReference type="EC" id="5.3.1.6" evidence="2"/>
<dbReference type="RefSeq" id="WP_183866614.1">
    <property type="nucleotide sequence ID" value="NZ_JACHCF010000003.1"/>
</dbReference>
<dbReference type="Gene3D" id="3.40.50.1360">
    <property type="match status" value="1"/>
</dbReference>
<evidence type="ECO:0000313" key="4">
    <source>
        <dbReference type="Proteomes" id="UP000537718"/>
    </source>
</evidence>
<protein>
    <recommendedName>
        <fullName evidence="2">Ribose 5-phosphate isomerase A</fullName>
        <ecNumber evidence="2">5.3.1.6</ecNumber>
    </recommendedName>
</protein>
<name>A0A7W8YS69_9SPHI</name>
<dbReference type="GO" id="GO:0009052">
    <property type="term" value="P:pentose-phosphate shunt, non-oxidative branch"/>
    <property type="evidence" value="ECO:0007669"/>
    <property type="project" value="InterPro"/>
</dbReference>
<dbReference type="GO" id="GO:0005829">
    <property type="term" value="C:cytosol"/>
    <property type="evidence" value="ECO:0007669"/>
    <property type="project" value="TreeGrafter"/>
</dbReference>
<reference evidence="3 4" key="1">
    <citation type="submission" date="2020-08" db="EMBL/GenBank/DDBJ databases">
        <title>Genomic Encyclopedia of Type Strains, Phase IV (KMG-V): Genome sequencing to study the core and pangenomes of soil and plant-associated prokaryotes.</title>
        <authorList>
            <person name="Whitman W."/>
        </authorList>
    </citation>
    <scope>NUCLEOTIDE SEQUENCE [LARGE SCALE GENOMIC DNA]</scope>
    <source>
        <strain evidence="3 4">MP7CTX6</strain>
    </source>
</reference>
<dbReference type="AlphaFoldDB" id="A0A7W8YS69"/>
<dbReference type="SUPFAM" id="SSF100950">
    <property type="entry name" value="NagB/RpiA/CoA transferase-like"/>
    <property type="match status" value="1"/>
</dbReference>
<gene>
    <name evidence="3" type="ORF">HDE69_001657</name>
</gene>
<dbReference type="PANTHER" id="PTHR11934">
    <property type="entry name" value="RIBOSE-5-PHOSPHATE ISOMERASE"/>
    <property type="match status" value="1"/>
</dbReference>
<dbReference type="GO" id="GO:0006014">
    <property type="term" value="P:D-ribose metabolic process"/>
    <property type="evidence" value="ECO:0007669"/>
    <property type="project" value="TreeGrafter"/>
</dbReference>
<dbReference type="CDD" id="cd01398">
    <property type="entry name" value="RPI_A"/>
    <property type="match status" value="1"/>
</dbReference>
<dbReference type="InterPro" id="IPR004788">
    <property type="entry name" value="Ribose5P_isomerase_type_A"/>
</dbReference>
<dbReference type="GO" id="GO:0004751">
    <property type="term" value="F:ribose-5-phosphate isomerase activity"/>
    <property type="evidence" value="ECO:0007669"/>
    <property type="project" value="UniProtKB-UniRule"/>
</dbReference>
<sequence>MDKYIKFSPDTNSVQMIDYKLEAAKASLDFIKEGQIIGLGAGSTIVHLVNLISARKEFAESLTFVSSSFKTRSYLLEKGLKVVYSSVLSKLDIYFDGCDQLDSDLNALKSGGGIHTSEKILASMASAFILIGDEGKMVTKLDHTYPLVIEILQEALPVVLGHIQSVYPDSVVKLRMSNQKDGALISDNGNLLADIHFTELPELSTLNIAIKMIPGVVEHSLFYGMASKAVIAGVQGTRIIIKA</sequence>
<dbReference type="Proteomes" id="UP000537718">
    <property type="component" value="Unassembled WGS sequence"/>
</dbReference>
<dbReference type="EMBL" id="JACHCF010000003">
    <property type="protein sequence ID" value="MBB5620608.1"/>
    <property type="molecule type" value="Genomic_DNA"/>
</dbReference>
<evidence type="ECO:0000313" key="3">
    <source>
        <dbReference type="EMBL" id="MBB5620608.1"/>
    </source>
</evidence>
<dbReference type="Gene3D" id="3.30.70.260">
    <property type="match status" value="1"/>
</dbReference>
<dbReference type="InterPro" id="IPR037171">
    <property type="entry name" value="NagB/RpiA_transferase-like"/>
</dbReference>
<accession>A0A7W8YS69</accession>
<dbReference type="SUPFAM" id="SSF75445">
    <property type="entry name" value="D-ribose-5-phosphate isomerase (RpiA), lid domain"/>
    <property type="match status" value="1"/>
</dbReference>
<dbReference type="Pfam" id="PF06026">
    <property type="entry name" value="Rib_5-P_isom_A"/>
    <property type="match status" value="1"/>
</dbReference>
<organism evidence="3 4">
    <name type="scientific">Pedobacter cryoconitis</name>
    <dbReference type="NCBI Taxonomy" id="188932"/>
    <lineage>
        <taxon>Bacteria</taxon>
        <taxon>Pseudomonadati</taxon>
        <taxon>Bacteroidota</taxon>
        <taxon>Sphingobacteriia</taxon>
        <taxon>Sphingobacteriales</taxon>
        <taxon>Sphingobacteriaceae</taxon>
        <taxon>Pedobacter</taxon>
    </lineage>
</organism>
<proteinExistence type="predicted"/>
<evidence type="ECO:0000256" key="1">
    <source>
        <dbReference type="ARBA" id="ARBA00023235"/>
    </source>
</evidence>
<dbReference type="NCBIfam" id="TIGR00021">
    <property type="entry name" value="rpiA"/>
    <property type="match status" value="1"/>
</dbReference>
<dbReference type="PANTHER" id="PTHR11934:SF0">
    <property type="entry name" value="RIBOSE-5-PHOSPHATE ISOMERASE"/>
    <property type="match status" value="1"/>
</dbReference>
<comment type="caution">
    <text evidence="3">The sequence shown here is derived from an EMBL/GenBank/DDBJ whole genome shotgun (WGS) entry which is preliminary data.</text>
</comment>
<keyword evidence="1 3" id="KW-0413">Isomerase</keyword>